<dbReference type="AlphaFoldDB" id="A0A2N3X078"/>
<evidence type="ECO:0000313" key="2">
    <source>
        <dbReference type="EMBL" id="PKV99518.1"/>
    </source>
</evidence>
<organism evidence="2 3">
    <name type="scientific">Amycolatopsis echigonensis</name>
    <dbReference type="NCBI Taxonomy" id="2576905"/>
    <lineage>
        <taxon>Bacteria</taxon>
        <taxon>Bacillati</taxon>
        <taxon>Actinomycetota</taxon>
        <taxon>Actinomycetes</taxon>
        <taxon>Pseudonocardiales</taxon>
        <taxon>Pseudonocardiaceae</taxon>
        <taxon>Amycolatopsis</taxon>
    </lineage>
</organism>
<gene>
    <name evidence="2" type="ORF">ATK30_0495</name>
</gene>
<dbReference type="Proteomes" id="UP000233750">
    <property type="component" value="Unassembled WGS sequence"/>
</dbReference>
<keyword evidence="3" id="KW-1185">Reference proteome</keyword>
<protein>
    <recommendedName>
        <fullName evidence="1">DUF6292 domain-containing protein</fullName>
    </recommendedName>
</protein>
<name>A0A2N3X078_9PSEU</name>
<evidence type="ECO:0000313" key="3">
    <source>
        <dbReference type="Proteomes" id="UP000233750"/>
    </source>
</evidence>
<dbReference type="InterPro" id="IPR046259">
    <property type="entry name" value="DUF6292"/>
</dbReference>
<comment type="caution">
    <text evidence="2">The sequence shown here is derived from an EMBL/GenBank/DDBJ whole genome shotgun (WGS) entry which is preliminary data.</text>
</comment>
<dbReference type="EMBL" id="PJMY01000002">
    <property type="protein sequence ID" value="PKV99518.1"/>
    <property type="molecule type" value="Genomic_DNA"/>
</dbReference>
<sequence>MLLSGPERPMSLPTADDPQVLRQALAAYVREVAAAVGVSVECTSCEVTDTVTAYVALSGRSPRFPGRDLMLLWTMRQGWSVAVETTPAESPQPVAQLGGDVTPAPERVRRFVADVLSSAEKAGSPGPALAVSSHGDLRTRLEERVRRA</sequence>
<evidence type="ECO:0000259" key="1">
    <source>
        <dbReference type="Pfam" id="PF19809"/>
    </source>
</evidence>
<proteinExistence type="predicted"/>
<reference evidence="2 3" key="1">
    <citation type="submission" date="2017-12" db="EMBL/GenBank/DDBJ databases">
        <title>Sequencing the genomes of 1000 Actinobacteria strains.</title>
        <authorList>
            <person name="Klenk H.-P."/>
        </authorList>
    </citation>
    <scope>NUCLEOTIDE SEQUENCE [LARGE SCALE GENOMIC DNA]</scope>
    <source>
        <strain evidence="2 3">DSM 45165</strain>
    </source>
</reference>
<accession>A0A2N3X078</accession>
<feature type="domain" description="DUF6292" evidence="1">
    <location>
        <begin position="28"/>
        <end position="114"/>
    </location>
</feature>
<dbReference type="Pfam" id="PF19809">
    <property type="entry name" value="DUF6292"/>
    <property type="match status" value="1"/>
</dbReference>